<dbReference type="CDD" id="cd01833">
    <property type="entry name" value="XynB_like"/>
    <property type="match status" value="1"/>
</dbReference>
<dbReference type="Gene3D" id="3.40.50.1110">
    <property type="entry name" value="SGNH hydrolase"/>
    <property type="match status" value="1"/>
</dbReference>
<proteinExistence type="predicted"/>
<protein>
    <submittedName>
        <fullName evidence="2">Lysophospholipase L1-like esterase</fullName>
    </submittedName>
</protein>
<dbReference type="Gene3D" id="2.60.40.10">
    <property type="entry name" value="Immunoglobulins"/>
    <property type="match status" value="1"/>
</dbReference>
<sequence length="458" mass="51208">MGLRTFYELLSTNHLAYDSMLPFLRKQTYTLFIFLFLGFEAFSQAQPIRIMPLGNSITQGNMDYVSYRYPLWKKLIDAGVNFEFVGSHTENNGGTPSFDDHKGQSFSNRNEGHWGWSTDQILKGRDGKGTIAQWADASKPDMVLMHLGTNDMFSGHAIEETIDEIKAVIDTIHKKSPGVTIFLAKLIPADGQVVGLDKAQNIQELNEQIEALVKSQTSDGPPLILVDQNTGFKVKAGEDTYDGIHPNESGMEKMAQVWFDAIMEEVIIPLPVELHSFKGIATQSGVQLDWETASELDNAFFEVQRGQSATEFDSIGHVEGAGTTSLTQSYTFQDKKADNGVNYYRLRQVDFDGTESYSPVVAVSLMQATTEEMRVYPTRTKSSTPVTVQMLALQPLEKFNISIYTLEGKLIKEFEAEADNRGNFIQLLNTAELSDGSMYMVRASLPGRAFIRHLMIDR</sequence>
<dbReference type="Pfam" id="PF13472">
    <property type="entry name" value="Lipase_GDSL_2"/>
    <property type="match status" value="1"/>
</dbReference>
<dbReference type="AlphaFoldDB" id="A0A2U1ANT1"/>
<gene>
    <name evidence="2" type="ORF">C8E01_11952</name>
</gene>
<dbReference type="Proteomes" id="UP000245466">
    <property type="component" value="Unassembled WGS sequence"/>
</dbReference>
<name>A0A2U1ANT1_9BACT</name>
<dbReference type="InterPro" id="IPR051532">
    <property type="entry name" value="Ester_Hydrolysis_Enzymes"/>
</dbReference>
<dbReference type="EMBL" id="QEKI01000019">
    <property type="protein sequence ID" value="PVY38082.1"/>
    <property type="molecule type" value="Genomic_DNA"/>
</dbReference>
<comment type="caution">
    <text evidence="2">The sequence shown here is derived from an EMBL/GenBank/DDBJ whole genome shotgun (WGS) entry which is preliminary data.</text>
</comment>
<keyword evidence="3" id="KW-1185">Reference proteome</keyword>
<evidence type="ECO:0000313" key="2">
    <source>
        <dbReference type="EMBL" id="PVY38082.1"/>
    </source>
</evidence>
<dbReference type="InterPro" id="IPR013783">
    <property type="entry name" value="Ig-like_fold"/>
</dbReference>
<accession>A0A2U1ANT1</accession>
<dbReference type="GO" id="GO:0004622">
    <property type="term" value="F:phosphatidylcholine lysophospholipase activity"/>
    <property type="evidence" value="ECO:0007669"/>
    <property type="project" value="TreeGrafter"/>
</dbReference>
<dbReference type="InterPro" id="IPR013830">
    <property type="entry name" value="SGNH_hydro"/>
</dbReference>
<evidence type="ECO:0000313" key="3">
    <source>
        <dbReference type="Proteomes" id="UP000245466"/>
    </source>
</evidence>
<feature type="domain" description="SGNH hydrolase-type esterase" evidence="1">
    <location>
        <begin position="53"/>
        <end position="252"/>
    </location>
</feature>
<evidence type="ECO:0000259" key="1">
    <source>
        <dbReference type="Pfam" id="PF13472"/>
    </source>
</evidence>
<dbReference type="PANTHER" id="PTHR30383:SF2">
    <property type="entry name" value="CELLULOSE-BINDING PROTEIN"/>
    <property type="match status" value="1"/>
</dbReference>
<dbReference type="InterPro" id="IPR036514">
    <property type="entry name" value="SGNH_hydro_sf"/>
</dbReference>
<dbReference type="PANTHER" id="PTHR30383">
    <property type="entry name" value="THIOESTERASE 1/PROTEASE 1/LYSOPHOSPHOLIPASE L1"/>
    <property type="match status" value="1"/>
</dbReference>
<reference evidence="2 3" key="1">
    <citation type="submission" date="2018-04" db="EMBL/GenBank/DDBJ databases">
        <title>Genomic Encyclopedia of Type Strains, Phase IV (KMG-IV): sequencing the most valuable type-strain genomes for metagenomic binning, comparative biology and taxonomic classification.</title>
        <authorList>
            <person name="Goeker M."/>
        </authorList>
    </citation>
    <scope>NUCLEOTIDE SEQUENCE [LARGE SCALE GENOMIC DNA]</scope>
    <source>
        <strain evidence="2 3">DSM 100231</strain>
    </source>
</reference>
<organism evidence="2 3">
    <name type="scientific">Pontibacter virosus</name>
    <dbReference type="NCBI Taxonomy" id="1765052"/>
    <lineage>
        <taxon>Bacteria</taxon>
        <taxon>Pseudomonadati</taxon>
        <taxon>Bacteroidota</taxon>
        <taxon>Cytophagia</taxon>
        <taxon>Cytophagales</taxon>
        <taxon>Hymenobacteraceae</taxon>
        <taxon>Pontibacter</taxon>
    </lineage>
</organism>
<dbReference type="SUPFAM" id="SSF52266">
    <property type="entry name" value="SGNH hydrolase"/>
    <property type="match status" value="1"/>
</dbReference>